<organism evidence="1 2">
    <name type="scientific">Listeria grayi</name>
    <name type="common">Listeria murrayi</name>
    <dbReference type="NCBI Taxonomy" id="1641"/>
    <lineage>
        <taxon>Bacteria</taxon>
        <taxon>Bacillati</taxon>
        <taxon>Bacillota</taxon>
        <taxon>Bacilli</taxon>
        <taxon>Bacillales</taxon>
        <taxon>Listeriaceae</taxon>
        <taxon>Listeria</taxon>
    </lineage>
</organism>
<dbReference type="PROSITE" id="PS50943">
    <property type="entry name" value="HTH_CROC1"/>
    <property type="match status" value="1"/>
</dbReference>
<proteinExistence type="predicted"/>
<dbReference type="AlphaFoldDB" id="A0A378MG14"/>
<dbReference type="InterPro" id="IPR001387">
    <property type="entry name" value="Cro/C1-type_HTH"/>
</dbReference>
<dbReference type="GO" id="GO:0003677">
    <property type="term" value="F:DNA binding"/>
    <property type="evidence" value="ECO:0007669"/>
    <property type="project" value="InterPro"/>
</dbReference>
<evidence type="ECO:0000313" key="2">
    <source>
        <dbReference type="Proteomes" id="UP000254879"/>
    </source>
</evidence>
<accession>A0A378MG14</accession>
<gene>
    <name evidence="1" type="ORF">NCTC10815_01653</name>
</gene>
<dbReference type="CDD" id="cd00093">
    <property type="entry name" value="HTH_XRE"/>
    <property type="match status" value="1"/>
</dbReference>
<sequence length="91" mass="10394">MSKIDKLIAQKRRESPEFDGEFQKEMDRMISAVAVKRLRDDLHLTQREFASLVGKPQSTIARIESGATEASMATLREIAEKTEKKIEILFV</sequence>
<dbReference type="SMART" id="SM00530">
    <property type="entry name" value="HTH_XRE"/>
    <property type="match status" value="1"/>
</dbReference>
<dbReference type="SUPFAM" id="SSF47413">
    <property type="entry name" value="lambda repressor-like DNA-binding domains"/>
    <property type="match status" value="1"/>
</dbReference>
<dbReference type="Proteomes" id="UP000254879">
    <property type="component" value="Unassembled WGS sequence"/>
</dbReference>
<evidence type="ECO:0000313" key="1">
    <source>
        <dbReference type="EMBL" id="STY44312.1"/>
    </source>
</evidence>
<reference evidence="1 2" key="1">
    <citation type="submission" date="2018-06" db="EMBL/GenBank/DDBJ databases">
        <authorList>
            <consortium name="Pathogen Informatics"/>
            <person name="Doyle S."/>
        </authorList>
    </citation>
    <scope>NUCLEOTIDE SEQUENCE [LARGE SCALE GENOMIC DNA]</scope>
    <source>
        <strain evidence="2">NCTC 10815</strain>
    </source>
</reference>
<dbReference type="RefSeq" id="WP_003759043.1">
    <property type="nucleotide sequence ID" value="NZ_CABKNG010000002.1"/>
</dbReference>
<protein>
    <submittedName>
        <fullName evidence="1">Putative zinc finger/helix-turn-helix protein, YgiT family</fullName>
    </submittedName>
</protein>
<name>A0A378MG14_LISGR</name>
<dbReference type="Gene3D" id="1.10.260.40">
    <property type="entry name" value="lambda repressor-like DNA-binding domains"/>
    <property type="match status" value="1"/>
</dbReference>
<dbReference type="EMBL" id="UGPG01000001">
    <property type="protein sequence ID" value="STY44312.1"/>
    <property type="molecule type" value="Genomic_DNA"/>
</dbReference>
<dbReference type="InterPro" id="IPR010982">
    <property type="entry name" value="Lambda_DNA-bd_dom_sf"/>
</dbReference>
<dbReference type="Pfam" id="PF01381">
    <property type="entry name" value="HTH_3"/>
    <property type="match status" value="1"/>
</dbReference>
<dbReference type="OrthoDB" id="2322940at2"/>